<dbReference type="AlphaFoldDB" id="A0AAE3LII5"/>
<feature type="signal peptide" evidence="2">
    <location>
        <begin position="1"/>
        <end position="21"/>
    </location>
</feature>
<keyword evidence="5" id="KW-1185">Reference proteome</keyword>
<evidence type="ECO:0000313" key="5">
    <source>
        <dbReference type="Proteomes" id="UP001208131"/>
    </source>
</evidence>
<evidence type="ECO:0000256" key="2">
    <source>
        <dbReference type="SAM" id="SignalP"/>
    </source>
</evidence>
<name>A0AAE3LII5_9FIRM</name>
<keyword evidence="2" id="KW-0732">Signal</keyword>
<dbReference type="Proteomes" id="UP001208131">
    <property type="component" value="Unassembled WGS sequence"/>
</dbReference>
<dbReference type="Gene3D" id="2.40.50.100">
    <property type="match status" value="1"/>
</dbReference>
<dbReference type="InterPro" id="IPR058649">
    <property type="entry name" value="CzcB_C"/>
</dbReference>
<sequence length="332" mass="36550">MKSIRFIALISAAAMCFGLCACGKSEKKDEIAVPILETKDITYKTVKAEIGDISQEYHQEGVYDYPYSETVTFKASGQIKSIDVESPCDVKKGDLLCTLYSDDVDEQIEEEEIRLNQAKQTVATLQANGADYSEIQLSQYDLQIEQLKYDSLVASLEDYKVYAPCDGQFDLADRQGQELTAFMPVNKGEVLGYTSDKSQKALCVSVFDNALTNVNFGTAVQIVQGANTMGGTVTDIIYNESGDFSAYVYVITPDEENDMLDLGGIEVVFDVYSRLDTVIVPQKAVKKLDGRNYVNLLVDGVKIEQDVELGIEDNDNVEILSGLSGGEEIILN</sequence>
<organism evidence="4 5">
    <name type="scientific">Hominimerdicola aceti</name>
    <dbReference type="NCBI Taxonomy" id="2981726"/>
    <lineage>
        <taxon>Bacteria</taxon>
        <taxon>Bacillati</taxon>
        <taxon>Bacillota</taxon>
        <taxon>Clostridia</taxon>
        <taxon>Eubacteriales</taxon>
        <taxon>Oscillospiraceae</taxon>
        <taxon>Hominimerdicola</taxon>
    </lineage>
</organism>
<feature type="coiled-coil region" evidence="1">
    <location>
        <begin position="101"/>
        <end position="128"/>
    </location>
</feature>
<evidence type="ECO:0000313" key="4">
    <source>
        <dbReference type="EMBL" id="MCU6706545.1"/>
    </source>
</evidence>
<dbReference type="Pfam" id="PF25975">
    <property type="entry name" value="CzcB_C"/>
    <property type="match status" value="1"/>
</dbReference>
<feature type="domain" description="CzcB-like C-terminal circularly permuted SH3-like" evidence="3">
    <location>
        <begin position="278"/>
        <end position="330"/>
    </location>
</feature>
<comment type="caution">
    <text evidence="4">The sequence shown here is derived from an EMBL/GenBank/DDBJ whole genome shotgun (WGS) entry which is preliminary data.</text>
</comment>
<dbReference type="GO" id="GO:1990281">
    <property type="term" value="C:efflux pump complex"/>
    <property type="evidence" value="ECO:0007669"/>
    <property type="project" value="TreeGrafter"/>
</dbReference>
<dbReference type="RefSeq" id="WP_038671177.1">
    <property type="nucleotide sequence ID" value="NZ_JAOQJZ010000013.1"/>
</dbReference>
<evidence type="ECO:0000256" key="1">
    <source>
        <dbReference type="SAM" id="Coils"/>
    </source>
</evidence>
<feature type="chain" id="PRO_5042037542" evidence="2">
    <location>
        <begin position="22"/>
        <end position="332"/>
    </location>
</feature>
<evidence type="ECO:0000259" key="3">
    <source>
        <dbReference type="Pfam" id="PF25975"/>
    </source>
</evidence>
<dbReference type="PROSITE" id="PS51257">
    <property type="entry name" value="PROKAR_LIPOPROTEIN"/>
    <property type="match status" value="1"/>
</dbReference>
<dbReference type="PANTHER" id="PTHR30469">
    <property type="entry name" value="MULTIDRUG RESISTANCE PROTEIN MDTA"/>
    <property type="match status" value="1"/>
</dbReference>
<protein>
    <submittedName>
        <fullName evidence="4">Efflux RND transporter periplasmic adaptor subunit</fullName>
    </submittedName>
</protein>
<proteinExistence type="predicted"/>
<dbReference type="Gene3D" id="2.40.420.20">
    <property type="match status" value="1"/>
</dbReference>
<accession>A0AAE3LII5</accession>
<dbReference type="GO" id="GO:0015562">
    <property type="term" value="F:efflux transmembrane transporter activity"/>
    <property type="evidence" value="ECO:0007669"/>
    <property type="project" value="TreeGrafter"/>
</dbReference>
<dbReference type="Gene3D" id="1.10.287.470">
    <property type="entry name" value="Helix hairpin bin"/>
    <property type="match status" value="1"/>
</dbReference>
<reference evidence="4 5" key="1">
    <citation type="journal article" date="2021" name="ISME Commun">
        <title>Automated analysis of genomic sequences facilitates high-throughput and comprehensive description of bacteria.</title>
        <authorList>
            <person name="Hitch T.C.A."/>
        </authorList>
    </citation>
    <scope>NUCLEOTIDE SEQUENCE [LARGE SCALE GENOMIC DNA]</scope>
    <source>
        <strain evidence="4 5">Sanger_31</strain>
    </source>
</reference>
<dbReference type="EMBL" id="JAOQJZ010000013">
    <property type="protein sequence ID" value="MCU6706545.1"/>
    <property type="molecule type" value="Genomic_DNA"/>
</dbReference>
<keyword evidence="1" id="KW-0175">Coiled coil</keyword>
<dbReference type="PANTHER" id="PTHR30469:SF33">
    <property type="entry name" value="SLR1207 PROTEIN"/>
    <property type="match status" value="1"/>
</dbReference>
<gene>
    <name evidence="4" type="ORF">OCV57_11495</name>
</gene>